<evidence type="ECO:0000256" key="1">
    <source>
        <dbReference type="SAM" id="Phobius"/>
    </source>
</evidence>
<reference evidence="2 3" key="1">
    <citation type="journal article" date="2019" name="J. Ind. Microbiol. Biotechnol.">
        <title>The complete genomic sequence of Streptomyces spectabilis NRRL-2792 and identification of secondary metabolite biosynthetic gene clusters.</title>
        <authorList>
            <person name="Sinha A."/>
            <person name="Phillips-Salemka S."/>
            <person name="Niraula T.A."/>
            <person name="Short K.A."/>
            <person name="Niraula N.P."/>
        </authorList>
    </citation>
    <scope>NUCLEOTIDE SEQUENCE [LARGE SCALE GENOMIC DNA]</scope>
    <source>
        <strain evidence="2 3">NRRL 2792</strain>
    </source>
</reference>
<dbReference type="AlphaFoldDB" id="A0A516RFW2"/>
<accession>A0A516RFW2</accession>
<feature type="transmembrane region" description="Helical" evidence="1">
    <location>
        <begin position="6"/>
        <end position="24"/>
    </location>
</feature>
<evidence type="ECO:0008006" key="4">
    <source>
        <dbReference type="Google" id="ProtNLM"/>
    </source>
</evidence>
<keyword evidence="1" id="KW-0472">Membrane</keyword>
<dbReference type="EMBL" id="CP040916">
    <property type="protein sequence ID" value="QDQ14548.1"/>
    <property type="molecule type" value="Genomic_DNA"/>
</dbReference>
<dbReference type="RefSeq" id="WP_144321757.1">
    <property type="nucleotide sequence ID" value="NZ_CP040916.1"/>
</dbReference>
<keyword evidence="1" id="KW-0812">Transmembrane</keyword>
<name>A0A516RFW2_STRST</name>
<proteinExistence type="predicted"/>
<organism evidence="2 3">
    <name type="scientific">Streptomyces spectabilis</name>
    <dbReference type="NCBI Taxonomy" id="68270"/>
    <lineage>
        <taxon>Bacteria</taxon>
        <taxon>Bacillati</taxon>
        <taxon>Actinomycetota</taxon>
        <taxon>Actinomycetes</taxon>
        <taxon>Kitasatosporales</taxon>
        <taxon>Streptomycetaceae</taxon>
        <taxon>Streptomyces</taxon>
    </lineage>
</organism>
<keyword evidence="1" id="KW-1133">Transmembrane helix</keyword>
<sequence>MSAIEIITTAISIFALAISLLTYLGSTARAQLKKEQAAAMRVLTVGAISTFDRLQTLAYAQRHQDVTLDRYQLIAMKVEAAALREQLDHAVGLGLLKDIVTNRDYALQLFTSFTAGLDYETTLDLDDPLSEWTKVHLVYGVTRLLDILLVWEGAVIPDSIRRSIESSVYGLREEAWNYLRPHA</sequence>
<gene>
    <name evidence="2" type="ORF">FH965_31645</name>
</gene>
<evidence type="ECO:0000313" key="2">
    <source>
        <dbReference type="EMBL" id="QDQ14548.1"/>
    </source>
</evidence>
<evidence type="ECO:0000313" key="3">
    <source>
        <dbReference type="Proteomes" id="UP000316806"/>
    </source>
</evidence>
<dbReference type="Proteomes" id="UP000316806">
    <property type="component" value="Chromosome"/>
</dbReference>
<protein>
    <recommendedName>
        <fullName evidence="4">DUF4760 domain-containing protein</fullName>
    </recommendedName>
</protein>